<keyword evidence="4 6" id="KW-1133">Transmembrane helix</keyword>
<feature type="transmembrane region" description="Helical" evidence="6">
    <location>
        <begin position="130"/>
        <end position="148"/>
    </location>
</feature>
<sequence>MSFAISTLEQGLVYGIMALGVYISFKIINFADLTVEGSFTLGAAVTAKLITSGVNPIFSIIVSFLAGGLAGLVTGFLNTKLKITELLAGILTMTALYSINLRIMGKSNIPMLNNKSILDYFSFAGNYRNILFFGLIMIFLVLLTNYFLQTRTGFALRATGNNQQMVRSMGINTNTTITLGLIISNAYIALAGSLVSQYQGFADAGMGIGTLVAGLASVIIGEVLFRERNILWAVISAVVGSIVYRGAIAVALTIGFNPTDLKLLTAILVVIALSLPGLKKIVISSN</sequence>
<feature type="transmembrane region" description="Helical" evidence="6">
    <location>
        <begin position="232"/>
        <end position="255"/>
    </location>
</feature>
<dbReference type="RefSeq" id="WP_209453696.1">
    <property type="nucleotide sequence ID" value="NZ_JAGGLT010000013.1"/>
</dbReference>
<dbReference type="EMBL" id="JAGGLT010000013">
    <property type="protein sequence ID" value="MBP2071833.1"/>
    <property type="molecule type" value="Genomic_DNA"/>
</dbReference>
<feature type="transmembrane region" description="Helical" evidence="6">
    <location>
        <begin position="86"/>
        <end position="105"/>
    </location>
</feature>
<dbReference type="PANTHER" id="PTHR32196">
    <property type="entry name" value="ABC TRANSPORTER PERMEASE PROTEIN YPHD-RELATED-RELATED"/>
    <property type="match status" value="1"/>
</dbReference>
<feature type="transmembrane region" description="Helical" evidence="6">
    <location>
        <begin position="204"/>
        <end position="225"/>
    </location>
</feature>
<evidence type="ECO:0000256" key="4">
    <source>
        <dbReference type="ARBA" id="ARBA00022989"/>
    </source>
</evidence>
<proteinExistence type="predicted"/>
<comment type="caution">
    <text evidence="7">The sequence shown here is derived from an EMBL/GenBank/DDBJ whole genome shotgun (WGS) entry which is preliminary data.</text>
</comment>
<gene>
    <name evidence="7" type="ORF">J2Z80_001354</name>
</gene>
<dbReference type="PANTHER" id="PTHR32196:SF69">
    <property type="entry name" value="BRANCHED-CHAIN AMINO ACID TRANSPORT SYSTEM, PERMEASE PROTEIN"/>
    <property type="match status" value="1"/>
</dbReference>
<evidence type="ECO:0000256" key="2">
    <source>
        <dbReference type="ARBA" id="ARBA00022475"/>
    </source>
</evidence>
<evidence type="ECO:0000256" key="5">
    <source>
        <dbReference type="ARBA" id="ARBA00023136"/>
    </source>
</evidence>
<name>A0ABS4NDR9_9THEO</name>
<comment type="subcellular location">
    <subcellularLocation>
        <location evidence="1">Cell membrane</location>
        <topology evidence="1">Multi-pass membrane protein</topology>
    </subcellularLocation>
</comment>
<dbReference type="CDD" id="cd06574">
    <property type="entry name" value="TM_PBP1_branched-chain-AA_like"/>
    <property type="match status" value="1"/>
</dbReference>
<evidence type="ECO:0000313" key="7">
    <source>
        <dbReference type="EMBL" id="MBP2071833.1"/>
    </source>
</evidence>
<feature type="transmembrane region" description="Helical" evidence="6">
    <location>
        <begin position="12"/>
        <end position="31"/>
    </location>
</feature>
<keyword evidence="5 6" id="KW-0472">Membrane</keyword>
<dbReference type="InterPro" id="IPR001851">
    <property type="entry name" value="ABC_transp_permease"/>
</dbReference>
<reference evidence="7" key="1">
    <citation type="submission" date="2021-03" db="EMBL/GenBank/DDBJ databases">
        <title>Genomic Encyclopedia of Type Strains, Phase IV (KMG-IV): sequencing the most valuable type-strain genomes for metagenomic binning, comparative biology and taxonomic classification.</title>
        <authorList>
            <person name="Goeker M."/>
        </authorList>
    </citation>
    <scope>NUCLEOTIDE SEQUENCE</scope>
    <source>
        <strain evidence="7">DSM 101588</strain>
    </source>
</reference>
<accession>A0ABS4NDR9</accession>
<organism evidence="7 8">
    <name type="scientific">Thermoanaerobacterium butyriciformans</name>
    <dbReference type="NCBI Taxonomy" id="1702242"/>
    <lineage>
        <taxon>Bacteria</taxon>
        <taxon>Bacillati</taxon>
        <taxon>Bacillota</taxon>
        <taxon>Clostridia</taxon>
        <taxon>Thermoanaerobacterales</taxon>
        <taxon>Thermoanaerobacteraceae</taxon>
        <taxon>Thermoanaerobacterium</taxon>
    </lineage>
</organism>
<evidence type="ECO:0000313" key="8">
    <source>
        <dbReference type="Proteomes" id="UP001166402"/>
    </source>
</evidence>
<feature type="transmembrane region" description="Helical" evidence="6">
    <location>
        <begin position="57"/>
        <end position="79"/>
    </location>
</feature>
<dbReference type="Pfam" id="PF02653">
    <property type="entry name" value="BPD_transp_2"/>
    <property type="match status" value="1"/>
</dbReference>
<keyword evidence="3 6" id="KW-0812">Transmembrane</keyword>
<evidence type="ECO:0000256" key="1">
    <source>
        <dbReference type="ARBA" id="ARBA00004651"/>
    </source>
</evidence>
<evidence type="ECO:0000256" key="6">
    <source>
        <dbReference type="SAM" id="Phobius"/>
    </source>
</evidence>
<feature type="transmembrane region" description="Helical" evidence="6">
    <location>
        <begin position="261"/>
        <end position="278"/>
    </location>
</feature>
<evidence type="ECO:0000256" key="3">
    <source>
        <dbReference type="ARBA" id="ARBA00022692"/>
    </source>
</evidence>
<feature type="transmembrane region" description="Helical" evidence="6">
    <location>
        <begin position="169"/>
        <end position="192"/>
    </location>
</feature>
<dbReference type="Proteomes" id="UP001166402">
    <property type="component" value="Unassembled WGS sequence"/>
</dbReference>
<protein>
    <submittedName>
        <fullName evidence="7">ABC transport system permease protein</fullName>
    </submittedName>
</protein>
<keyword evidence="8" id="KW-1185">Reference proteome</keyword>
<keyword evidence="2" id="KW-1003">Cell membrane</keyword>